<gene>
    <name evidence="1" type="ORF">H0S70_07300</name>
</gene>
<name>A0A7H1DTA3_9FLAO</name>
<sequence>MAAPKNNNYWQFRNKHGRDFKYTPEGLWDEAVKYFEWMEERVWNKKEAIKSGDLAGTIMDIPITTPMSIESFCLFADIDENTFSRYEKEKGYEDFWGVTTRVRKIIESQQLEGATVGTYNANIIARKLGLADKTDVTSKGEAISFGAFLKKSSTINDKSE</sequence>
<dbReference type="EMBL" id="CP060203">
    <property type="protein sequence ID" value="QNS40211.1"/>
    <property type="molecule type" value="Genomic_DNA"/>
</dbReference>
<dbReference type="InterPro" id="IPR032066">
    <property type="entry name" value="GP3_package"/>
</dbReference>
<organism evidence="1 2">
    <name type="scientific">Chryseobacterium manosquense</name>
    <dbReference type="NCBI Taxonomy" id="2754694"/>
    <lineage>
        <taxon>Bacteria</taxon>
        <taxon>Pseudomonadati</taxon>
        <taxon>Bacteroidota</taxon>
        <taxon>Flavobacteriia</taxon>
        <taxon>Flavobacteriales</taxon>
        <taxon>Weeksellaceae</taxon>
        <taxon>Chryseobacterium group</taxon>
        <taxon>Chryseobacterium</taxon>
    </lineage>
</organism>
<dbReference type="RefSeq" id="WP_188320336.1">
    <property type="nucleotide sequence ID" value="NZ_CP060203.1"/>
</dbReference>
<keyword evidence="2" id="KW-1185">Reference proteome</keyword>
<dbReference type="KEGG" id="cmaq:H0S70_07300"/>
<evidence type="ECO:0000313" key="2">
    <source>
        <dbReference type="Proteomes" id="UP000516438"/>
    </source>
</evidence>
<dbReference type="Gene3D" id="1.10.132.80">
    <property type="match status" value="1"/>
</dbReference>
<protein>
    <submittedName>
        <fullName evidence="1">DNA-packaging protein</fullName>
    </submittedName>
</protein>
<dbReference type="Proteomes" id="UP000516438">
    <property type="component" value="Chromosome"/>
</dbReference>
<accession>A0A7H1DTA3</accession>
<proteinExistence type="predicted"/>
<dbReference type="AlphaFoldDB" id="A0A7H1DTA3"/>
<reference evidence="1 2" key="1">
    <citation type="submission" date="2020-07" db="EMBL/GenBank/DDBJ databases">
        <title>Complete genome and description of Chryseobacterium manosquense strain Marseille-Q2069 sp. nov.</title>
        <authorList>
            <person name="Boxberger M."/>
        </authorList>
    </citation>
    <scope>NUCLEOTIDE SEQUENCE [LARGE SCALE GENOMIC DNA]</scope>
    <source>
        <strain evidence="1 2">Marseille-Q2069</strain>
    </source>
</reference>
<dbReference type="Pfam" id="PF16677">
    <property type="entry name" value="GP3_package"/>
    <property type="match status" value="1"/>
</dbReference>
<evidence type="ECO:0000313" key="1">
    <source>
        <dbReference type="EMBL" id="QNS40211.1"/>
    </source>
</evidence>